<dbReference type="FunFam" id="3.20.20.80:FF:000033">
    <property type="entry name" value="Glucan 1,3-beta-glucosidase A"/>
    <property type="match status" value="1"/>
</dbReference>
<reference evidence="20" key="1">
    <citation type="journal article" date="2020" name="Stud. Mycol.">
        <title>101 Dothideomycetes genomes: a test case for predicting lifestyles and emergence of pathogens.</title>
        <authorList>
            <person name="Haridas S."/>
            <person name="Albert R."/>
            <person name="Binder M."/>
            <person name="Bloem J."/>
            <person name="Labutti K."/>
            <person name="Salamov A."/>
            <person name="Andreopoulos B."/>
            <person name="Baker S."/>
            <person name="Barry K."/>
            <person name="Bills G."/>
            <person name="Bluhm B."/>
            <person name="Cannon C."/>
            <person name="Castanera R."/>
            <person name="Culley D."/>
            <person name="Daum C."/>
            <person name="Ezra D."/>
            <person name="Gonzalez J."/>
            <person name="Henrissat B."/>
            <person name="Kuo A."/>
            <person name="Liang C."/>
            <person name="Lipzen A."/>
            <person name="Lutzoni F."/>
            <person name="Magnuson J."/>
            <person name="Mondo S."/>
            <person name="Nolan M."/>
            <person name="Ohm R."/>
            <person name="Pangilinan J."/>
            <person name="Park H.-J."/>
            <person name="Ramirez L."/>
            <person name="Alfaro M."/>
            <person name="Sun H."/>
            <person name="Tritt A."/>
            <person name="Yoshinaga Y."/>
            <person name="Zwiers L.-H."/>
            <person name="Turgeon B."/>
            <person name="Goodwin S."/>
            <person name="Spatafora J."/>
            <person name="Crous P."/>
            <person name="Grigoriev I."/>
        </authorList>
    </citation>
    <scope>NUCLEOTIDE SEQUENCE</scope>
    <source>
        <strain evidence="20">CBS 121410</strain>
    </source>
</reference>
<name>A0A9P4LYH4_9PEZI</name>
<keyword evidence="11" id="KW-0961">Cell wall biogenesis/degradation</keyword>
<feature type="compositionally biased region" description="Basic and acidic residues" evidence="17">
    <location>
        <begin position="22"/>
        <end position="32"/>
    </location>
</feature>
<dbReference type="InterPro" id="IPR001547">
    <property type="entry name" value="Glyco_hydro_5"/>
</dbReference>
<evidence type="ECO:0000256" key="7">
    <source>
        <dbReference type="ARBA" id="ARBA00022989"/>
    </source>
</evidence>
<comment type="function">
    <text evidence="13">Glucosidase involved in the degradation of cellulosic biomass. Active on lichenan.</text>
</comment>
<keyword evidence="10 16" id="KW-0326">Glycosidase</keyword>
<gene>
    <name evidence="20" type="ORF">K490DRAFT_31877</name>
</gene>
<dbReference type="OrthoDB" id="62120at2759"/>
<evidence type="ECO:0000256" key="8">
    <source>
        <dbReference type="ARBA" id="ARBA00023136"/>
    </source>
</evidence>
<dbReference type="GO" id="GO:0009986">
    <property type="term" value="C:cell surface"/>
    <property type="evidence" value="ECO:0007669"/>
    <property type="project" value="TreeGrafter"/>
</dbReference>
<evidence type="ECO:0000256" key="15">
    <source>
        <dbReference type="ARBA" id="ARBA00041260"/>
    </source>
</evidence>
<comment type="similarity">
    <text evidence="2 16">Belongs to the glycosyl hydrolase 5 (cellulase A) family.</text>
</comment>
<dbReference type="PANTHER" id="PTHR31297">
    <property type="entry name" value="GLUCAN ENDO-1,6-BETA-GLUCOSIDASE B"/>
    <property type="match status" value="1"/>
</dbReference>
<keyword evidence="8 18" id="KW-0472">Membrane</keyword>
<evidence type="ECO:0000313" key="21">
    <source>
        <dbReference type="Proteomes" id="UP000799776"/>
    </source>
</evidence>
<evidence type="ECO:0000256" key="12">
    <source>
        <dbReference type="ARBA" id="ARBA00036824"/>
    </source>
</evidence>
<feature type="transmembrane region" description="Helical" evidence="18">
    <location>
        <begin position="57"/>
        <end position="77"/>
    </location>
</feature>
<organism evidence="20 21">
    <name type="scientific">Saccharata proteae CBS 121410</name>
    <dbReference type="NCBI Taxonomy" id="1314787"/>
    <lineage>
        <taxon>Eukaryota</taxon>
        <taxon>Fungi</taxon>
        <taxon>Dikarya</taxon>
        <taxon>Ascomycota</taxon>
        <taxon>Pezizomycotina</taxon>
        <taxon>Dothideomycetes</taxon>
        <taxon>Dothideomycetes incertae sedis</taxon>
        <taxon>Botryosphaeriales</taxon>
        <taxon>Saccharataceae</taxon>
        <taxon>Saccharata</taxon>
    </lineage>
</organism>
<evidence type="ECO:0000256" key="1">
    <source>
        <dbReference type="ARBA" id="ARBA00004401"/>
    </source>
</evidence>
<feature type="compositionally biased region" description="Low complexity" evidence="17">
    <location>
        <begin position="84"/>
        <end position="99"/>
    </location>
</feature>
<dbReference type="Pfam" id="PF00150">
    <property type="entry name" value="Cellulase"/>
    <property type="match status" value="1"/>
</dbReference>
<keyword evidence="4 18" id="KW-0812">Transmembrane</keyword>
<dbReference type="GO" id="GO:0005576">
    <property type="term" value="C:extracellular region"/>
    <property type="evidence" value="ECO:0007669"/>
    <property type="project" value="TreeGrafter"/>
</dbReference>
<keyword evidence="5 16" id="KW-0378">Hydrolase</keyword>
<dbReference type="SUPFAM" id="SSF51445">
    <property type="entry name" value="(Trans)glycosidases"/>
    <property type="match status" value="1"/>
</dbReference>
<keyword evidence="7 18" id="KW-1133">Transmembrane helix</keyword>
<feature type="region of interest" description="Disordered" evidence="17">
    <location>
        <begin position="1"/>
        <end position="46"/>
    </location>
</feature>
<evidence type="ECO:0000256" key="6">
    <source>
        <dbReference type="ARBA" id="ARBA00022968"/>
    </source>
</evidence>
<dbReference type="InterPro" id="IPR050386">
    <property type="entry name" value="Glycosyl_hydrolase_5"/>
</dbReference>
<keyword evidence="9" id="KW-0325">Glycoprotein</keyword>
<evidence type="ECO:0000256" key="13">
    <source>
        <dbReference type="ARBA" id="ARBA00037126"/>
    </source>
</evidence>
<dbReference type="GO" id="GO:0005886">
    <property type="term" value="C:plasma membrane"/>
    <property type="evidence" value="ECO:0007669"/>
    <property type="project" value="UniProtKB-SubCell"/>
</dbReference>
<keyword evidence="3" id="KW-1003">Cell membrane</keyword>
<feature type="region of interest" description="Disordered" evidence="17">
    <location>
        <begin position="83"/>
        <end position="108"/>
    </location>
</feature>
<sequence>MAGERSNRKQKGRVVSGPLLEKGGDDEWELQHGHKRGGAGSDDYDDAEWKKKKRKKIYIIVAVILLVLAIVIPVAVIESRKSSSSDASPAAATDSSKPANNNLDGMSESDIPTWAQGGLLDPFTWYDTADFNVTFTNDTVGGLSVMGLNSTWIDNTRANDNVPPLNETFEYGTMQIRGMNVGGWLNIEPFITPSFFESYSTRDGIVDEWTLSTIMGASKAKSTLEQHYSSWVTEQTFADIQAAGFDHVRIPFGYWAITTYDDDPYVAKVAWRYLLRGIEWARKYGLRINLDLHGLPGSQNGWNHSGRQGVIGWLNGTDGDLNAQRSLDIHGQLSEFFTQPRYKNIVTMYGLVNEPRMVELNTQDVLDWYDKAIPIVRNNNFTGVIVFGDGFMGLDNWQGKLQDYDNLLLDVHQYVIFNVDQLKLDHSEKLNFACKGWTQQATRSMNKDTGFGPTICGEWSQADTDCGQYVNNVGMGTRWEGTYNTGNESTEVLSPTCPTDNDPVCSCTNAEADPSTYSDAYKEWLLDFAEAQMYSFEQGWGWFYWTWETETATQWSWKLGMEAGILPKVNTQRSFTCNDSIPDFASMGLPEEY</sequence>
<keyword evidence="6" id="KW-0735">Signal-anchor</keyword>
<evidence type="ECO:0000256" key="18">
    <source>
        <dbReference type="SAM" id="Phobius"/>
    </source>
</evidence>
<dbReference type="Gene3D" id="3.20.20.80">
    <property type="entry name" value="Glycosidases"/>
    <property type="match status" value="1"/>
</dbReference>
<evidence type="ECO:0000313" key="20">
    <source>
        <dbReference type="EMBL" id="KAF2091586.1"/>
    </source>
</evidence>
<dbReference type="GO" id="GO:0004338">
    <property type="term" value="F:glucan exo-1,3-beta-glucosidase activity"/>
    <property type="evidence" value="ECO:0007669"/>
    <property type="project" value="UniProtKB-EC"/>
</dbReference>
<dbReference type="InterPro" id="IPR017853">
    <property type="entry name" value="GH"/>
</dbReference>
<evidence type="ECO:0000256" key="10">
    <source>
        <dbReference type="ARBA" id="ARBA00023295"/>
    </source>
</evidence>
<protein>
    <recommendedName>
        <fullName evidence="14">glucan 1,3-beta-glucosidase</fullName>
        <ecNumber evidence="14">3.2.1.58</ecNumber>
    </recommendedName>
    <alternativeName>
        <fullName evidence="15">Exo-1,3-beta-glucanase D</fullName>
    </alternativeName>
</protein>
<dbReference type="PANTHER" id="PTHR31297:SF34">
    <property type="entry name" value="GLUCAN 1,3-BETA-GLUCOSIDASE 2"/>
    <property type="match status" value="1"/>
</dbReference>
<evidence type="ECO:0000256" key="4">
    <source>
        <dbReference type="ARBA" id="ARBA00022692"/>
    </source>
</evidence>
<keyword evidence="21" id="KW-1185">Reference proteome</keyword>
<dbReference type="GO" id="GO:0009251">
    <property type="term" value="P:glucan catabolic process"/>
    <property type="evidence" value="ECO:0007669"/>
    <property type="project" value="TreeGrafter"/>
</dbReference>
<proteinExistence type="inferred from homology"/>
<dbReference type="AlphaFoldDB" id="A0A9P4LYH4"/>
<dbReference type="EC" id="3.2.1.58" evidence="14"/>
<dbReference type="GO" id="GO:0071555">
    <property type="term" value="P:cell wall organization"/>
    <property type="evidence" value="ECO:0007669"/>
    <property type="project" value="UniProtKB-KW"/>
</dbReference>
<dbReference type="Proteomes" id="UP000799776">
    <property type="component" value="Unassembled WGS sequence"/>
</dbReference>
<comment type="caution">
    <text evidence="20">The sequence shown here is derived from an EMBL/GenBank/DDBJ whole genome shotgun (WGS) entry which is preliminary data.</text>
</comment>
<comment type="subcellular location">
    <subcellularLocation>
        <location evidence="1">Cell membrane</location>
        <topology evidence="1">Single-pass type II membrane protein</topology>
    </subcellularLocation>
</comment>
<evidence type="ECO:0000259" key="19">
    <source>
        <dbReference type="Pfam" id="PF00150"/>
    </source>
</evidence>
<evidence type="ECO:0000256" key="9">
    <source>
        <dbReference type="ARBA" id="ARBA00023180"/>
    </source>
</evidence>
<comment type="catalytic activity">
    <reaction evidence="12">
        <text>Successive hydrolysis of beta-D-glucose units from the non-reducing ends of (1-&gt;3)-beta-D-glucans, releasing alpha-glucose.</text>
        <dbReference type="EC" id="3.2.1.58"/>
    </reaction>
</comment>
<evidence type="ECO:0000256" key="16">
    <source>
        <dbReference type="RuleBase" id="RU361153"/>
    </source>
</evidence>
<accession>A0A9P4LYH4</accession>
<feature type="domain" description="Glycoside hydrolase family 5" evidence="19">
    <location>
        <begin position="231"/>
        <end position="465"/>
    </location>
</feature>
<evidence type="ECO:0000256" key="14">
    <source>
        <dbReference type="ARBA" id="ARBA00038929"/>
    </source>
</evidence>
<evidence type="ECO:0000256" key="11">
    <source>
        <dbReference type="ARBA" id="ARBA00023316"/>
    </source>
</evidence>
<evidence type="ECO:0000256" key="3">
    <source>
        <dbReference type="ARBA" id="ARBA00022475"/>
    </source>
</evidence>
<evidence type="ECO:0000256" key="2">
    <source>
        <dbReference type="ARBA" id="ARBA00005641"/>
    </source>
</evidence>
<evidence type="ECO:0000256" key="17">
    <source>
        <dbReference type="SAM" id="MobiDB-lite"/>
    </source>
</evidence>
<evidence type="ECO:0000256" key="5">
    <source>
        <dbReference type="ARBA" id="ARBA00022801"/>
    </source>
</evidence>
<dbReference type="EMBL" id="ML978711">
    <property type="protein sequence ID" value="KAF2091586.1"/>
    <property type="molecule type" value="Genomic_DNA"/>
</dbReference>